<accession>A0A8S3CMA1</accession>
<feature type="non-terminal residue" evidence="1">
    <location>
        <position position="52"/>
    </location>
</feature>
<dbReference type="EMBL" id="CAJOBJ010186307">
    <property type="protein sequence ID" value="CAF4937305.1"/>
    <property type="molecule type" value="Genomic_DNA"/>
</dbReference>
<dbReference type="Proteomes" id="UP000681720">
    <property type="component" value="Unassembled WGS sequence"/>
</dbReference>
<sequence length="52" mass="6149">FCGISRRMRDPYENAAAFYRERTQNGNNTVDKFHVKFIAVNCFYHTGQCRKS</sequence>
<protein>
    <submittedName>
        <fullName evidence="1">Uncharacterized protein</fullName>
    </submittedName>
</protein>
<comment type="caution">
    <text evidence="1">The sequence shown here is derived from an EMBL/GenBank/DDBJ whole genome shotgun (WGS) entry which is preliminary data.</text>
</comment>
<organism evidence="1 2">
    <name type="scientific">Rotaria magnacalcarata</name>
    <dbReference type="NCBI Taxonomy" id="392030"/>
    <lineage>
        <taxon>Eukaryota</taxon>
        <taxon>Metazoa</taxon>
        <taxon>Spiralia</taxon>
        <taxon>Gnathifera</taxon>
        <taxon>Rotifera</taxon>
        <taxon>Eurotatoria</taxon>
        <taxon>Bdelloidea</taxon>
        <taxon>Philodinida</taxon>
        <taxon>Philodinidae</taxon>
        <taxon>Rotaria</taxon>
    </lineage>
</organism>
<proteinExistence type="predicted"/>
<name>A0A8S3CMA1_9BILA</name>
<dbReference type="AlphaFoldDB" id="A0A8S3CMA1"/>
<reference evidence="1" key="1">
    <citation type="submission" date="2021-02" db="EMBL/GenBank/DDBJ databases">
        <authorList>
            <person name="Nowell W R."/>
        </authorList>
    </citation>
    <scope>NUCLEOTIDE SEQUENCE</scope>
</reference>
<evidence type="ECO:0000313" key="1">
    <source>
        <dbReference type="EMBL" id="CAF4937305.1"/>
    </source>
</evidence>
<evidence type="ECO:0000313" key="2">
    <source>
        <dbReference type="Proteomes" id="UP000681720"/>
    </source>
</evidence>
<gene>
    <name evidence="1" type="ORF">GIL414_LOCUS53636</name>
</gene>
<feature type="non-terminal residue" evidence="1">
    <location>
        <position position="1"/>
    </location>
</feature>